<comment type="caution">
    <text evidence="9">The sequence shown here is derived from an EMBL/GenBank/DDBJ whole genome shotgun (WGS) entry which is preliminary data.</text>
</comment>
<dbReference type="GO" id="GO:0009089">
    <property type="term" value="P:lysine biosynthetic process via diaminopimelate"/>
    <property type="evidence" value="ECO:0007669"/>
    <property type="project" value="TreeGrafter"/>
</dbReference>
<feature type="domain" description="ACT" evidence="8">
    <location>
        <begin position="456"/>
        <end position="530"/>
    </location>
</feature>
<dbReference type="Gene3D" id="3.40.1160.10">
    <property type="entry name" value="Acetylglutamate kinase-like"/>
    <property type="match status" value="1"/>
</dbReference>
<keyword evidence="3" id="KW-0547">Nucleotide-binding</keyword>
<evidence type="ECO:0000256" key="7">
    <source>
        <dbReference type="SAM" id="MobiDB-lite"/>
    </source>
</evidence>
<dbReference type="GO" id="GO:0009090">
    <property type="term" value="P:homoserine biosynthetic process"/>
    <property type="evidence" value="ECO:0007669"/>
    <property type="project" value="TreeGrafter"/>
</dbReference>
<dbReference type="PANTHER" id="PTHR21499:SF59">
    <property type="entry name" value="ASPARTOKINASE"/>
    <property type="match status" value="1"/>
</dbReference>
<comment type="similarity">
    <text evidence="1 6">Belongs to the aspartokinase family.</text>
</comment>
<dbReference type="Proteomes" id="UP000187429">
    <property type="component" value="Unassembled WGS sequence"/>
</dbReference>
<keyword evidence="10" id="KW-1185">Reference proteome</keyword>
<keyword evidence="2 6" id="KW-0808">Transferase</keyword>
<dbReference type="EMBL" id="LSSM01000824">
    <property type="protein sequence ID" value="OMJ27799.1"/>
    <property type="molecule type" value="Genomic_DNA"/>
</dbReference>
<dbReference type="NCBIfam" id="TIGR00657">
    <property type="entry name" value="asp_kinases"/>
    <property type="match status" value="1"/>
</dbReference>
<evidence type="ECO:0000256" key="4">
    <source>
        <dbReference type="ARBA" id="ARBA00022777"/>
    </source>
</evidence>
<dbReference type="GO" id="GO:0009088">
    <property type="term" value="P:threonine biosynthetic process"/>
    <property type="evidence" value="ECO:0007669"/>
    <property type="project" value="UniProtKB-ARBA"/>
</dbReference>
<comment type="catalytic activity">
    <reaction evidence="6">
        <text>L-aspartate + ATP = 4-phospho-L-aspartate + ADP</text>
        <dbReference type="Rhea" id="RHEA:23776"/>
        <dbReference type="ChEBI" id="CHEBI:29991"/>
        <dbReference type="ChEBI" id="CHEBI:30616"/>
        <dbReference type="ChEBI" id="CHEBI:57535"/>
        <dbReference type="ChEBI" id="CHEBI:456216"/>
        <dbReference type="EC" id="2.7.2.4"/>
    </reaction>
</comment>
<evidence type="ECO:0000256" key="3">
    <source>
        <dbReference type="ARBA" id="ARBA00022741"/>
    </source>
</evidence>
<evidence type="ECO:0000256" key="6">
    <source>
        <dbReference type="RuleBase" id="RU003448"/>
    </source>
</evidence>
<dbReference type="InterPro" id="IPR036393">
    <property type="entry name" value="AceGlu_kinase-like_sf"/>
</dbReference>
<feature type="region of interest" description="Disordered" evidence="7">
    <location>
        <begin position="318"/>
        <end position="343"/>
    </location>
</feature>
<dbReference type="PROSITE" id="PS51671">
    <property type="entry name" value="ACT"/>
    <property type="match status" value="1"/>
</dbReference>
<dbReference type="SUPFAM" id="SSF53633">
    <property type="entry name" value="Carbamate kinase-like"/>
    <property type="match status" value="1"/>
</dbReference>
<dbReference type="InterPro" id="IPR045865">
    <property type="entry name" value="ACT-like_dom_sf"/>
</dbReference>
<dbReference type="InterPro" id="IPR001341">
    <property type="entry name" value="Asp_kinase"/>
</dbReference>
<organism evidence="9 10">
    <name type="scientific">Smittium culicis</name>
    <dbReference type="NCBI Taxonomy" id="133412"/>
    <lineage>
        <taxon>Eukaryota</taxon>
        <taxon>Fungi</taxon>
        <taxon>Fungi incertae sedis</taxon>
        <taxon>Zoopagomycota</taxon>
        <taxon>Kickxellomycotina</taxon>
        <taxon>Harpellomycetes</taxon>
        <taxon>Harpellales</taxon>
        <taxon>Legeriomycetaceae</taxon>
        <taxon>Smittium</taxon>
    </lineage>
</organism>
<dbReference type="Pfam" id="PF00696">
    <property type="entry name" value="AA_kinase"/>
    <property type="match status" value="1"/>
</dbReference>
<dbReference type="FunFam" id="3.40.1160.10:FF:000023">
    <property type="entry name" value="Probable aspartokinase"/>
    <property type="match status" value="1"/>
</dbReference>
<protein>
    <recommendedName>
        <fullName evidence="6">Aspartokinase</fullName>
        <ecNumber evidence="6">2.7.2.4</ecNumber>
    </recommendedName>
</protein>
<dbReference type="GO" id="GO:0005524">
    <property type="term" value="F:ATP binding"/>
    <property type="evidence" value="ECO:0007669"/>
    <property type="project" value="UniProtKB-KW"/>
</dbReference>
<dbReference type="InterPro" id="IPR001048">
    <property type="entry name" value="Asp/Glu/Uridylate_kinase"/>
</dbReference>
<dbReference type="EC" id="2.7.2.4" evidence="6"/>
<dbReference type="Gene3D" id="3.30.2130.10">
    <property type="entry name" value="VC0802-like"/>
    <property type="match status" value="1"/>
</dbReference>
<dbReference type="AlphaFoldDB" id="A0A1R1YLK3"/>
<dbReference type="GO" id="GO:0005829">
    <property type="term" value="C:cytosol"/>
    <property type="evidence" value="ECO:0007669"/>
    <property type="project" value="TreeGrafter"/>
</dbReference>
<keyword evidence="5" id="KW-0067">ATP-binding</keyword>
<dbReference type="OrthoDB" id="4323675at2759"/>
<proteinExistence type="inferred from homology"/>
<sequence>MQRNHTVSSNKPAQYLSIILNPSFYPTLYKFNIYSVSRNLLVDYRLVVVCSARSTEVKAKGTTSLLMKAADLAEHYDPEVSFTDIISEIKENHIVAGNRDINSQEIRESYKSKVTDICHRLQQLLEASQVIDEVSERTRDIIIGTGERLSCEYVRALLLDNSVSARVVNLEKAITEKFDSNDLDQTFYNYLSSRFAELCNSTGSDVSIVTGYFGPVPGGIIYSVGRGYTDLTAALIAAGIGAHELQIWKEVDGVFSADPRKVPSAKLLHIITPEEAAELTYYGSEVVHPFTMEQVMNVMIPIRIKNVQNPTAEGTVISPELMSRPISREDSQTSLSESSGSTFNLHKIQSSPQLLLKNGYMLDLSRRQPTAVTIKDDILILNVHSNRKSVSYGYYEHIFSTLNKHRVVVDLISTSEVHVSMAISASNVSQILPKLKADLLKLGNVDVIANKAILSLVGKQMRNMVGISSRMFTCLAKAGVSIDMISQGSSEINISCVISASKGVVALNAIHDALLSSETSLESDPEAIKDLMLSNINIAAKSNNFTISPSPSNISD</sequence>
<dbReference type="InterPro" id="IPR002912">
    <property type="entry name" value="ACT_dom"/>
</dbReference>
<dbReference type="InterPro" id="IPR054352">
    <property type="entry name" value="ACT_Aspartokinase"/>
</dbReference>
<dbReference type="SUPFAM" id="SSF55021">
    <property type="entry name" value="ACT-like"/>
    <property type="match status" value="2"/>
</dbReference>
<reference evidence="10" key="1">
    <citation type="submission" date="2017-01" db="EMBL/GenBank/DDBJ databases">
        <authorList>
            <person name="Wang Y."/>
            <person name="White M."/>
            <person name="Kvist S."/>
            <person name="Moncalvo J.-M."/>
        </authorList>
    </citation>
    <scope>NUCLEOTIDE SEQUENCE [LARGE SCALE GENOMIC DNA]</scope>
    <source>
        <strain evidence="10">ID-206-W2</strain>
    </source>
</reference>
<dbReference type="FunFam" id="3.30.2130.10:FF:000001">
    <property type="entry name" value="Bifunctional aspartokinase/homoserine dehydrogenase"/>
    <property type="match status" value="1"/>
</dbReference>
<evidence type="ECO:0000313" key="9">
    <source>
        <dbReference type="EMBL" id="OMJ27799.1"/>
    </source>
</evidence>
<dbReference type="GO" id="GO:0071266">
    <property type="term" value="P:'de novo' L-methionine biosynthetic process"/>
    <property type="evidence" value="ECO:0007669"/>
    <property type="project" value="UniProtKB-ARBA"/>
</dbReference>
<evidence type="ECO:0000256" key="1">
    <source>
        <dbReference type="ARBA" id="ARBA00010122"/>
    </source>
</evidence>
<evidence type="ECO:0000259" key="8">
    <source>
        <dbReference type="PROSITE" id="PS51671"/>
    </source>
</evidence>
<evidence type="ECO:0000256" key="5">
    <source>
        <dbReference type="ARBA" id="ARBA00022840"/>
    </source>
</evidence>
<keyword evidence="4 6" id="KW-0418">Kinase</keyword>
<dbReference type="GO" id="GO:0004072">
    <property type="term" value="F:aspartate kinase activity"/>
    <property type="evidence" value="ECO:0007669"/>
    <property type="project" value="UniProtKB-EC"/>
</dbReference>
<evidence type="ECO:0000313" key="10">
    <source>
        <dbReference type="Proteomes" id="UP000187429"/>
    </source>
</evidence>
<accession>A0A1R1YLK3</accession>
<gene>
    <name evidence="9" type="ORF">AYI69_g2758</name>
</gene>
<dbReference type="Pfam" id="PF22468">
    <property type="entry name" value="ACT_9"/>
    <property type="match status" value="1"/>
</dbReference>
<evidence type="ECO:0000256" key="2">
    <source>
        <dbReference type="ARBA" id="ARBA00022679"/>
    </source>
</evidence>
<dbReference type="PANTHER" id="PTHR21499">
    <property type="entry name" value="ASPARTATE KINASE"/>
    <property type="match status" value="1"/>
</dbReference>
<feature type="compositionally biased region" description="Low complexity" evidence="7">
    <location>
        <begin position="332"/>
        <end position="341"/>
    </location>
</feature>
<name>A0A1R1YLK3_9FUNG</name>